<dbReference type="EMBL" id="AAOH01000003">
    <property type="protein sequence ID" value="EAR29010.1"/>
    <property type="molecule type" value="Genomic_DNA"/>
</dbReference>
<dbReference type="OrthoDB" id="10019113at2"/>
<proteinExistence type="predicted"/>
<gene>
    <name evidence="1" type="ORF">PTD2_08199</name>
</gene>
<evidence type="ECO:0000313" key="1">
    <source>
        <dbReference type="EMBL" id="EAR29010.1"/>
    </source>
</evidence>
<protein>
    <submittedName>
        <fullName evidence="1">Uncharacterized protein</fullName>
    </submittedName>
</protein>
<dbReference type="HOGENOM" id="CLU_831212_0_0_6"/>
<dbReference type="Gene3D" id="3.30.1910.20">
    <property type="entry name" value="asparaginyl-tRNA synthetase, N-terminal domain"/>
    <property type="match status" value="1"/>
</dbReference>
<sequence>MTTLTQEVSNLVASTTQLSDAVQAELGKWQGERNESRALLQQAISSAPDQEIKLYVDATDGDDTNAGTTAAPLKTLDKALSLVRSKMGAHVFIYLKGHGREYSINTNHVMKCEKLLLLQWYNGPVPNDEFYRPEGAARDGNNTIRLKSILPIVKNVAKVDLPAQEDIYYQPAYGLMPDGLKDFIAWRICFDTPSLNPIVENNNFQGLISRTDFNGTLKVSLEFCVLDLGSSFARVATGAGQIDYESYHCDFIFERLMAINARSEGTGTMIGFGGGKPISFYENASFFNGDTIEYRKHLISRYFFNSDPATQPIGVISHLNLSRASVPMRTLTGV</sequence>
<dbReference type="RefSeq" id="WP_009838271.1">
    <property type="nucleotide sequence ID" value="NZ_AAOH01000003.1"/>
</dbReference>
<evidence type="ECO:0000313" key="2">
    <source>
        <dbReference type="Proteomes" id="UP000006201"/>
    </source>
</evidence>
<accession>A4C8U5</accession>
<keyword evidence="2" id="KW-1185">Reference proteome</keyword>
<name>A4C8U5_9GAMM</name>
<comment type="caution">
    <text evidence="1">The sequence shown here is derived from an EMBL/GenBank/DDBJ whole genome shotgun (WGS) entry which is preliminary data.</text>
</comment>
<dbReference type="STRING" id="87626.PTD2_08199"/>
<dbReference type="Proteomes" id="UP000006201">
    <property type="component" value="Unassembled WGS sequence"/>
</dbReference>
<organism evidence="1 2">
    <name type="scientific">Pseudoalteromonas tunicata D2</name>
    <dbReference type="NCBI Taxonomy" id="87626"/>
    <lineage>
        <taxon>Bacteria</taxon>
        <taxon>Pseudomonadati</taxon>
        <taxon>Pseudomonadota</taxon>
        <taxon>Gammaproteobacteria</taxon>
        <taxon>Alteromonadales</taxon>
        <taxon>Pseudoalteromonadaceae</taxon>
        <taxon>Pseudoalteromonas</taxon>
    </lineage>
</organism>
<dbReference type="AlphaFoldDB" id="A4C8U5"/>
<reference evidence="1 2" key="1">
    <citation type="submission" date="2006-02" db="EMBL/GenBank/DDBJ databases">
        <authorList>
            <person name="Moran M.A."/>
            <person name="Kjelleberg S."/>
            <person name="Egan S."/>
            <person name="Saunders N."/>
            <person name="Thomas T."/>
            <person name="Ferriera S."/>
            <person name="Johnson J."/>
            <person name="Kravitz S."/>
            <person name="Halpern A."/>
            <person name="Remington K."/>
            <person name="Beeson K."/>
            <person name="Tran B."/>
            <person name="Rogers Y.-H."/>
            <person name="Friedman R."/>
            <person name="Venter J.C."/>
        </authorList>
    </citation>
    <scope>NUCLEOTIDE SEQUENCE [LARGE SCALE GENOMIC DNA]</scope>
    <source>
        <strain evidence="1 2">D2</strain>
    </source>
</reference>
<dbReference type="eggNOG" id="ENOG50344MH">
    <property type="taxonomic scope" value="Bacteria"/>
</dbReference>